<dbReference type="FunCoup" id="T1FUF5">
    <property type="interactions" value="3"/>
</dbReference>
<dbReference type="OMA" id="SEKECAS"/>
<evidence type="ECO:0000313" key="5">
    <source>
        <dbReference type="EnsemblMetazoa" id="HelroP192918"/>
    </source>
</evidence>
<dbReference type="RefSeq" id="XP_009023397.1">
    <property type="nucleotide sequence ID" value="XM_009025149.1"/>
</dbReference>
<feature type="signal peptide" evidence="3">
    <location>
        <begin position="1"/>
        <end position="21"/>
    </location>
</feature>
<evidence type="ECO:0000313" key="4">
    <source>
        <dbReference type="EMBL" id="ESN98436.1"/>
    </source>
</evidence>
<evidence type="ECO:0000256" key="1">
    <source>
        <dbReference type="ARBA" id="ARBA00022729"/>
    </source>
</evidence>
<reference evidence="4 6" key="2">
    <citation type="journal article" date="2013" name="Nature">
        <title>Insights into bilaterian evolution from three spiralian genomes.</title>
        <authorList>
            <person name="Simakov O."/>
            <person name="Marletaz F."/>
            <person name="Cho S.J."/>
            <person name="Edsinger-Gonzales E."/>
            <person name="Havlak P."/>
            <person name="Hellsten U."/>
            <person name="Kuo D.H."/>
            <person name="Larsson T."/>
            <person name="Lv J."/>
            <person name="Arendt D."/>
            <person name="Savage R."/>
            <person name="Osoegawa K."/>
            <person name="de Jong P."/>
            <person name="Grimwood J."/>
            <person name="Chapman J.A."/>
            <person name="Shapiro H."/>
            <person name="Aerts A."/>
            <person name="Otillar R.P."/>
            <person name="Terry A.Y."/>
            <person name="Boore J.L."/>
            <person name="Grigoriev I.V."/>
            <person name="Lindberg D.R."/>
            <person name="Seaver E.C."/>
            <person name="Weisblat D.A."/>
            <person name="Putnam N.H."/>
            <person name="Rokhsar D.S."/>
        </authorList>
    </citation>
    <scope>NUCLEOTIDE SEQUENCE</scope>
</reference>
<dbReference type="EnsemblMetazoa" id="HelroT192918">
    <property type="protein sequence ID" value="HelroP192918"/>
    <property type="gene ID" value="HelroG192918"/>
</dbReference>
<proteinExistence type="predicted"/>
<dbReference type="EMBL" id="AMQM01005875">
    <property type="status" value="NOT_ANNOTATED_CDS"/>
    <property type="molecule type" value="Genomic_DNA"/>
</dbReference>
<dbReference type="InterPro" id="IPR050975">
    <property type="entry name" value="Sleep_regulator"/>
</dbReference>
<dbReference type="EMBL" id="KB097144">
    <property type="protein sequence ID" value="ESN98436.1"/>
    <property type="molecule type" value="Genomic_DNA"/>
</dbReference>
<dbReference type="Pfam" id="PF17064">
    <property type="entry name" value="QVR"/>
    <property type="match status" value="1"/>
</dbReference>
<dbReference type="PANTHER" id="PTHR33562">
    <property type="entry name" value="ATILLA, ISOFORM B-RELATED-RELATED"/>
    <property type="match status" value="1"/>
</dbReference>
<dbReference type="HOGENOM" id="CLU_2087100_0_0_1"/>
<reference evidence="5" key="3">
    <citation type="submission" date="2015-06" db="UniProtKB">
        <authorList>
            <consortium name="EnsemblMetazoa"/>
        </authorList>
    </citation>
    <scope>IDENTIFICATION</scope>
</reference>
<evidence type="ECO:0000256" key="3">
    <source>
        <dbReference type="SAM" id="SignalP"/>
    </source>
</evidence>
<keyword evidence="2" id="KW-0325">Glycoprotein</keyword>
<evidence type="ECO:0008006" key="7">
    <source>
        <dbReference type="Google" id="ProtNLM"/>
    </source>
</evidence>
<dbReference type="CDD" id="cd00117">
    <property type="entry name" value="TFP"/>
    <property type="match status" value="1"/>
</dbReference>
<dbReference type="GO" id="GO:0030431">
    <property type="term" value="P:sleep"/>
    <property type="evidence" value="ECO:0007669"/>
    <property type="project" value="InterPro"/>
</dbReference>
<dbReference type="CTD" id="20212451"/>
<dbReference type="PANTHER" id="PTHR33562:SF28">
    <property type="entry name" value="PROTEIN QUIVER"/>
    <property type="match status" value="1"/>
</dbReference>
<dbReference type="KEGG" id="hro:HELRODRAFT_192918"/>
<dbReference type="InterPro" id="IPR045860">
    <property type="entry name" value="Snake_toxin-like_sf"/>
</dbReference>
<dbReference type="SUPFAM" id="SSF57302">
    <property type="entry name" value="Snake toxin-like"/>
    <property type="match status" value="1"/>
</dbReference>
<dbReference type="InParanoid" id="T1FUF5"/>
<dbReference type="GO" id="GO:0032222">
    <property type="term" value="P:regulation of synaptic transmission, cholinergic"/>
    <property type="evidence" value="ECO:0007669"/>
    <property type="project" value="InterPro"/>
</dbReference>
<sequence>MKAYLILLTAIFAFFLQPGSAIKCYMCNVTASCNDPFSATGNGQCDGTYCFKSSASASGIQAVYRGCASANWTAQIDGCTDLSSLTPGVKTIVCYCSTGLCNGSEGFKFTPFFLIGISTIGYLARYALI</sequence>
<organism evidence="5 6">
    <name type="scientific">Helobdella robusta</name>
    <name type="common">Californian leech</name>
    <dbReference type="NCBI Taxonomy" id="6412"/>
    <lineage>
        <taxon>Eukaryota</taxon>
        <taxon>Metazoa</taxon>
        <taxon>Spiralia</taxon>
        <taxon>Lophotrochozoa</taxon>
        <taxon>Annelida</taxon>
        <taxon>Clitellata</taxon>
        <taxon>Hirudinea</taxon>
        <taxon>Rhynchobdellida</taxon>
        <taxon>Glossiphoniidae</taxon>
        <taxon>Helobdella</taxon>
    </lineage>
</organism>
<evidence type="ECO:0000313" key="6">
    <source>
        <dbReference type="Proteomes" id="UP000015101"/>
    </source>
</evidence>
<dbReference type="InterPro" id="IPR031424">
    <property type="entry name" value="QVR-like"/>
</dbReference>
<gene>
    <name evidence="5" type="primary">20212451</name>
    <name evidence="4" type="ORF">HELRODRAFT_192918</name>
</gene>
<accession>T1FUF5</accession>
<name>T1FUF5_HELRO</name>
<reference evidence="6" key="1">
    <citation type="submission" date="2012-12" db="EMBL/GenBank/DDBJ databases">
        <authorList>
            <person name="Hellsten U."/>
            <person name="Grimwood J."/>
            <person name="Chapman J.A."/>
            <person name="Shapiro H."/>
            <person name="Aerts A."/>
            <person name="Otillar R.P."/>
            <person name="Terry A.Y."/>
            <person name="Boore J.L."/>
            <person name="Simakov O."/>
            <person name="Marletaz F."/>
            <person name="Cho S.-J."/>
            <person name="Edsinger-Gonzales E."/>
            <person name="Havlak P."/>
            <person name="Kuo D.-H."/>
            <person name="Larsson T."/>
            <person name="Lv J."/>
            <person name="Arendt D."/>
            <person name="Savage R."/>
            <person name="Osoegawa K."/>
            <person name="de Jong P."/>
            <person name="Lindberg D.R."/>
            <person name="Seaver E.C."/>
            <person name="Weisblat D.A."/>
            <person name="Putnam N.H."/>
            <person name="Grigoriev I.V."/>
            <person name="Rokhsar D.S."/>
        </authorList>
    </citation>
    <scope>NUCLEOTIDE SEQUENCE</scope>
</reference>
<protein>
    <recommendedName>
        <fullName evidence="7">Protein quiver</fullName>
    </recommendedName>
</protein>
<keyword evidence="6" id="KW-1185">Reference proteome</keyword>
<feature type="chain" id="PRO_5010981012" description="Protein quiver" evidence="3">
    <location>
        <begin position="22"/>
        <end position="129"/>
    </location>
</feature>
<dbReference type="GeneID" id="20212451"/>
<dbReference type="Proteomes" id="UP000015101">
    <property type="component" value="Unassembled WGS sequence"/>
</dbReference>
<dbReference type="AlphaFoldDB" id="T1FUF5"/>
<evidence type="ECO:0000256" key="2">
    <source>
        <dbReference type="ARBA" id="ARBA00023180"/>
    </source>
</evidence>
<keyword evidence="1 3" id="KW-0732">Signal</keyword>